<feature type="domain" description="Reverse transcriptase Ty1/copia-type" evidence="1">
    <location>
        <begin position="7"/>
        <end position="55"/>
    </location>
</feature>
<dbReference type="Pfam" id="PF07727">
    <property type="entry name" value="RVT_2"/>
    <property type="match status" value="1"/>
</dbReference>
<feature type="non-terminal residue" evidence="2">
    <location>
        <position position="1"/>
    </location>
</feature>
<keyword evidence="3" id="KW-1185">Reference proteome</keyword>
<gene>
    <name evidence="2" type="ORF">CR513_12852</name>
</gene>
<dbReference type="OrthoDB" id="7473114at2759"/>
<protein>
    <recommendedName>
        <fullName evidence="1">Reverse transcriptase Ty1/copia-type domain-containing protein</fullName>
    </recommendedName>
</protein>
<comment type="caution">
    <text evidence="2">The sequence shown here is derived from an EMBL/GenBank/DDBJ whole genome shotgun (WGS) entry which is preliminary data.</text>
</comment>
<proteinExistence type="predicted"/>
<name>A0A371HL78_MUCPR</name>
<reference evidence="2" key="1">
    <citation type="submission" date="2018-05" db="EMBL/GenBank/DDBJ databases">
        <title>Draft genome of Mucuna pruriens seed.</title>
        <authorList>
            <person name="Nnadi N.E."/>
            <person name="Vos R."/>
            <person name="Hasami M.H."/>
            <person name="Devisetty U.K."/>
            <person name="Aguiy J.C."/>
        </authorList>
    </citation>
    <scope>NUCLEOTIDE SEQUENCE [LARGE SCALE GENOMIC DNA]</scope>
    <source>
        <strain evidence="2">JCA_2017</strain>
    </source>
</reference>
<sequence>MANENVEIEKYKACLVVKCYTQKHGIDYTKVFAPVVRLETIQLVISLTAQKGWTIFGNLFNCSKGMDNFPA</sequence>
<evidence type="ECO:0000313" key="2">
    <source>
        <dbReference type="EMBL" id="RDY03556.1"/>
    </source>
</evidence>
<dbReference type="AlphaFoldDB" id="A0A371HL78"/>
<accession>A0A371HL78</accession>
<evidence type="ECO:0000313" key="3">
    <source>
        <dbReference type="Proteomes" id="UP000257109"/>
    </source>
</evidence>
<organism evidence="2 3">
    <name type="scientific">Mucuna pruriens</name>
    <name type="common">Velvet bean</name>
    <name type="synonym">Dolichos pruriens</name>
    <dbReference type="NCBI Taxonomy" id="157652"/>
    <lineage>
        <taxon>Eukaryota</taxon>
        <taxon>Viridiplantae</taxon>
        <taxon>Streptophyta</taxon>
        <taxon>Embryophyta</taxon>
        <taxon>Tracheophyta</taxon>
        <taxon>Spermatophyta</taxon>
        <taxon>Magnoliopsida</taxon>
        <taxon>eudicotyledons</taxon>
        <taxon>Gunneridae</taxon>
        <taxon>Pentapetalae</taxon>
        <taxon>rosids</taxon>
        <taxon>fabids</taxon>
        <taxon>Fabales</taxon>
        <taxon>Fabaceae</taxon>
        <taxon>Papilionoideae</taxon>
        <taxon>50 kb inversion clade</taxon>
        <taxon>NPAAA clade</taxon>
        <taxon>indigoferoid/millettioid clade</taxon>
        <taxon>Phaseoleae</taxon>
        <taxon>Mucuna</taxon>
    </lineage>
</organism>
<dbReference type="EMBL" id="QJKJ01002275">
    <property type="protein sequence ID" value="RDY03556.1"/>
    <property type="molecule type" value="Genomic_DNA"/>
</dbReference>
<evidence type="ECO:0000259" key="1">
    <source>
        <dbReference type="Pfam" id="PF07727"/>
    </source>
</evidence>
<dbReference type="InterPro" id="IPR013103">
    <property type="entry name" value="RVT_2"/>
</dbReference>
<dbReference type="Proteomes" id="UP000257109">
    <property type="component" value="Unassembled WGS sequence"/>
</dbReference>